<evidence type="ECO:0000256" key="5">
    <source>
        <dbReference type="ARBA" id="ARBA00023242"/>
    </source>
</evidence>
<feature type="compositionally biased region" description="Low complexity" evidence="6">
    <location>
        <begin position="423"/>
        <end position="437"/>
    </location>
</feature>
<dbReference type="SUPFAM" id="SSF89550">
    <property type="entry name" value="PHP domain-like"/>
    <property type="match status" value="1"/>
</dbReference>
<accession>A0A9D5D3I8</accession>
<dbReference type="FunFam" id="3.20.20.140:FF:000044">
    <property type="entry name" value="Polymerase/histidinol phosphatase-like protein"/>
    <property type="match status" value="1"/>
</dbReference>
<dbReference type="GO" id="GO:0003723">
    <property type="term" value="F:RNA binding"/>
    <property type="evidence" value="ECO:0007669"/>
    <property type="project" value="TreeGrafter"/>
</dbReference>
<protein>
    <submittedName>
        <fullName evidence="8">Uncharacterized protein</fullName>
    </submittedName>
</protein>
<proteinExistence type="inferred from homology"/>
<keyword evidence="7" id="KW-0812">Transmembrane</keyword>
<evidence type="ECO:0000256" key="4">
    <source>
        <dbReference type="ARBA" id="ARBA00022801"/>
    </source>
</evidence>
<evidence type="ECO:0000256" key="3">
    <source>
        <dbReference type="ARBA" id="ARBA00022694"/>
    </source>
</evidence>
<feature type="region of interest" description="Disordered" evidence="6">
    <location>
        <begin position="515"/>
        <end position="537"/>
    </location>
</feature>
<keyword evidence="3" id="KW-0819">tRNA processing</keyword>
<dbReference type="GO" id="GO:0016787">
    <property type="term" value="F:hydrolase activity"/>
    <property type="evidence" value="ECO:0007669"/>
    <property type="project" value="UniProtKB-KW"/>
</dbReference>
<keyword evidence="7" id="KW-0472">Membrane</keyword>
<comment type="subcellular location">
    <subcellularLocation>
        <location evidence="1">Nucleus</location>
    </subcellularLocation>
</comment>
<keyword evidence="9" id="KW-1185">Reference proteome</keyword>
<feature type="compositionally biased region" description="Polar residues" evidence="6">
    <location>
        <begin position="523"/>
        <end position="536"/>
    </location>
</feature>
<keyword evidence="5" id="KW-0539">Nucleus</keyword>
<organism evidence="8 9">
    <name type="scientific">Dioscorea zingiberensis</name>
    <dbReference type="NCBI Taxonomy" id="325984"/>
    <lineage>
        <taxon>Eukaryota</taxon>
        <taxon>Viridiplantae</taxon>
        <taxon>Streptophyta</taxon>
        <taxon>Embryophyta</taxon>
        <taxon>Tracheophyta</taxon>
        <taxon>Spermatophyta</taxon>
        <taxon>Magnoliopsida</taxon>
        <taxon>Liliopsida</taxon>
        <taxon>Dioscoreales</taxon>
        <taxon>Dioscoreaceae</taxon>
        <taxon>Dioscorea</taxon>
    </lineage>
</organism>
<dbReference type="Pfam" id="PF01876">
    <property type="entry name" value="RNase_P_p30"/>
    <property type="match status" value="1"/>
</dbReference>
<evidence type="ECO:0000313" key="8">
    <source>
        <dbReference type="EMBL" id="KAJ0983934.1"/>
    </source>
</evidence>
<dbReference type="GO" id="GO:0008033">
    <property type="term" value="P:tRNA processing"/>
    <property type="evidence" value="ECO:0007669"/>
    <property type="project" value="UniProtKB-KW"/>
</dbReference>
<reference evidence="8" key="1">
    <citation type="submission" date="2021-03" db="EMBL/GenBank/DDBJ databases">
        <authorList>
            <person name="Li Z."/>
            <person name="Yang C."/>
        </authorList>
    </citation>
    <scope>NUCLEOTIDE SEQUENCE</scope>
    <source>
        <strain evidence="8">Dzin_1.0</strain>
        <tissue evidence="8">Leaf</tissue>
    </source>
</reference>
<evidence type="ECO:0000256" key="1">
    <source>
        <dbReference type="ARBA" id="ARBA00004123"/>
    </source>
</evidence>
<dbReference type="Gene3D" id="3.20.20.140">
    <property type="entry name" value="Metal-dependent hydrolases"/>
    <property type="match status" value="1"/>
</dbReference>
<comment type="caution">
    <text evidence="8">The sequence shown here is derived from an EMBL/GenBank/DDBJ whole genome shotgun (WGS) entry which is preliminary data.</text>
</comment>
<dbReference type="GO" id="GO:0005655">
    <property type="term" value="C:nucleolar ribonuclease P complex"/>
    <property type="evidence" value="ECO:0007669"/>
    <property type="project" value="TreeGrafter"/>
</dbReference>
<gene>
    <name evidence="8" type="ORF">J5N97_002290</name>
</gene>
<dbReference type="InterPro" id="IPR002738">
    <property type="entry name" value="RNase_P_p30"/>
</dbReference>
<dbReference type="OrthoDB" id="17948at2759"/>
<dbReference type="AlphaFoldDB" id="A0A9D5D3I8"/>
<sequence length="788" mass="87722">MVRVMELDTEHCLLEVQLLQLLLMGLTICHMVIWDMEPSMDMVTTANSSIMGFLCEFGFRCLLLDPPHDVNRRREALFSFPASMAAFFDLRIPYLEVDGSPAPEIKARKDTRLRSVVMAMELGFAGVAYDRCFRGVLSERDRCKIPPFPLSSLVAASPALHSTVSFHRNLVGSPLSSPFRQYTRLTVFVDSQASVAALRAGNPLLRSYDIVAARPLNQAVFEQACQTSEVDLISIDFSQKLPFRLKLPMIEAAIKRGIYFEVTYADLIVDVHRRQMLSEAKLLVNWTRGRNIIISSAAPNVNVLRGPFDVINLSVVLLGFSVEKAKAAISRNCRSLLENALRKKHFYKEAIRIERIPDTQKDLKSGWFGDWNDWDPISSGENDLPPLDDIAKFFSAASNLPRSSAIDFKSPVGVKVDSLLPCNDSSNLPSKKPSSSDAAYEFPSPTDETYQQASIEQFPLVDSLSMTMRPLEQHSVSEHALTTEGDMETIMTDAEECDMAVASRDQSVATEGCPISPDDNMMHSVSSKNTKPSVASTEICESADEPDAILISDERQNDAMELEDGIPYLSNDRISSNDIEKCIIFTQEKYSASEQVEKKLEQEEQNDNTFDIVLQSGTLVESAIPSVDHVIPVDAFKKTEELSAISSADHVIPEDAFKKTEEPSAISSADLVNAKDAIKNTEELTAISSAGHVIQKEASKKSSELWEEVPLAEKDDLVMGVLARIEKQKQNLPAANPDNNPPHKLKSGKGRQKERILHPAFPLPFKTLFKPLSFRKRLSRLRRTAKHT</sequence>
<dbReference type="PANTHER" id="PTHR13031">
    <property type="entry name" value="RIBONUCLEASE P SUBUNIT P30"/>
    <property type="match status" value="1"/>
</dbReference>
<name>A0A9D5D3I8_9LILI</name>
<evidence type="ECO:0000313" key="9">
    <source>
        <dbReference type="Proteomes" id="UP001085076"/>
    </source>
</evidence>
<evidence type="ECO:0000256" key="7">
    <source>
        <dbReference type="SAM" id="Phobius"/>
    </source>
</evidence>
<evidence type="ECO:0000256" key="2">
    <source>
        <dbReference type="ARBA" id="ARBA00007331"/>
    </source>
</evidence>
<reference evidence="8" key="2">
    <citation type="journal article" date="2022" name="Hortic Res">
        <title>The genome of Dioscorea zingiberensis sheds light on the biosynthesis, origin and evolution of the medicinally important diosgenin saponins.</title>
        <authorList>
            <person name="Li Y."/>
            <person name="Tan C."/>
            <person name="Li Z."/>
            <person name="Guo J."/>
            <person name="Li S."/>
            <person name="Chen X."/>
            <person name="Wang C."/>
            <person name="Dai X."/>
            <person name="Yang H."/>
            <person name="Song W."/>
            <person name="Hou L."/>
            <person name="Xu J."/>
            <person name="Tong Z."/>
            <person name="Xu A."/>
            <person name="Yuan X."/>
            <person name="Wang W."/>
            <person name="Yang Q."/>
            <person name="Chen L."/>
            <person name="Sun Z."/>
            <person name="Wang K."/>
            <person name="Pan B."/>
            <person name="Chen J."/>
            <person name="Bao Y."/>
            <person name="Liu F."/>
            <person name="Qi X."/>
            <person name="Gang D.R."/>
            <person name="Wen J."/>
            <person name="Li J."/>
        </authorList>
    </citation>
    <scope>NUCLEOTIDE SEQUENCE</scope>
    <source>
        <strain evidence="8">Dzin_1.0</strain>
    </source>
</reference>
<feature type="region of interest" description="Disordered" evidence="6">
    <location>
        <begin position="730"/>
        <end position="753"/>
    </location>
</feature>
<dbReference type="EMBL" id="JAGGNH010000001">
    <property type="protein sequence ID" value="KAJ0983934.1"/>
    <property type="molecule type" value="Genomic_DNA"/>
</dbReference>
<comment type="similarity">
    <text evidence="2">Belongs to the eukaryotic/archaeal RNase P protein component 3 family.</text>
</comment>
<evidence type="ECO:0000256" key="6">
    <source>
        <dbReference type="SAM" id="MobiDB-lite"/>
    </source>
</evidence>
<feature type="transmembrane region" description="Helical" evidence="7">
    <location>
        <begin position="12"/>
        <end position="34"/>
    </location>
</feature>
<dbReference type="PANTHER" id="PTHR13031:SF0">
    <property type="entry name" value="RIBONUCLEASE P PROTEIN SUBUNIT P30"/>
    <property type="match status" value="1"/>
</dbReference>
<keyword evidence="7" id="KW-1133">Transmembrane helix</keyword>
<dbReference type="InterPro" id="IPR016195">
    <property type="entry name" value="Pol/histidinol_Pase-like"/>
</dbReference>
<dbReference type="Proteomes" id="UP001085076">
    <property type="component" value="Miscellaneous, Linkage group lg01"/>
</dbReference>
<feature type="region of interest" description="Disordered" evidence="6">
    <location>
        <begin position="423"/>
        <end position="447"/>
    </location>
</feature>
<keyword evidence="4" id="KW-0378">Hydrolase</keyword>